<accession>A0A3E3HYT2</accession>
<gene>
    <name evidence="1" type="ORF">DXC51_21685</name>
</gene>
<sequence length="457" mass="51957">MKNRQRHQLKSRKGSEKEHMGKRKGICLLSLCLLMLFAGGCGTIKNGNESNDGIREQEEPIVIRFAWWGEQARNDKTREAVALFMEKNPDILVQTVSLPFETYYENMDIFVETGYMPDVWQGYVGANNNLLHAGLIEPLEVYVDRGLISIEDISKSLLETGMIDGKLYGISLGCNVKCMMVIPECFRKANLEIPEEGYKSWEALEADLIKIKENGIAPVAGHVFDRDFTFEYFCLQRGETKFTGSGKAEIGFSKNTYVDYYRMWLRWEEEGLIPPYIATYMLRKQPDAEETQPEYVVSFLYSNQFEQRSEKSKYRLELLPLPGMEDVGGMEIRPGMHICMSSISEHKEAAARLIDFLINDMEANQILNAERGMPASVKVRNALLPGFNETQLEMARLIEFAEQHSISTGQITGDDNRALDAGVQGGLMEELEQQIMLRQIEPQDAYIILSERFGGKG</sequence>
<dbReference type="Pfam" id="PF01547">
    <property type="entry name" value="SBP_bac_1"/>
    <property type="match status" value="1"/>
</dbReference>
<dbReference type="PANTHER" id="PTHR43649:SF11">
    <property type="entry name" value="ABC TRANSPORTER SUBSTRATE-BINDING PROTEIN YESO-RELATED"/>
    <property type="match status" value="1"/>
</dbReference>
<dbReference type="PANTHER" id="PTHR43649">
    <property type="entry name" value="ARABINOSE-BINDING PROTEIN-RELATED"/>
    <property type="match status" value="1"/>
</dbReference>
<reference evidence="1" key="1">
    <citation type="submission" date="2018-08" db="EMBL/GenBank/DDBJ databases">
        <title>A genome reference for cultivated species of the human gut microbiota.</title>
        <authorList>
            <person name="Zou Y."/>
            <person name="Xue W."/>
            <person name="Luo G."/>
        </authorList>
    </citation>
    <scope>NUCLEOTIDE SEQUENCE [LARGE SCALE GENOMIC DNA]</scope>
    <source>
        <strain evidence="1">TF05-5AC</strain>
    </source>
</reference>
<dbReference type="InterPro" id="IPR050490">
    <property type="entry name" value="Bact_solute-bd_prot1"/>
</dbReference>
<dbReference type="AlphaFoldDB" id="A0A3E3HYT2"/>
<evidence type="ECO:0000313" key="2">
    <source>
        <dbReference type="Proteomes" id="UP000260812"/>
    </source>
</evidence>
<proteinExistence type="predicted"/>
<comment type="caution">
    <text evidence="1">The sequence shown here is derived from an EMBL/GenBank/DDBJ whole genome shotgun (WGS) entry which is preliminary data.</text>
</comment>
<dbReference type="Proteomes" id="UP000260812">
    <property type="component" value="Unassembled WGS sequence"/>
</dbReference>
<keyword evidence="2" id="KW-1185">Reference proteome</keyword>
<name>A0A3E3HYT2_9FIRM</name>
<organism evidence="1 2">
    <name type="scientific">Eisenbergiella massiliensis</name>
    <dbReference type="NCBI Taxonomy" id="1720294"/>
    <lineage>
        <taxon>Bacteria</taxon>
        <taxon>Bacillati</taxon>
        <taxon>Bacillota</taxon>
        <taxon>Clostridia</taxon>
        <taxon>Lachnospirales</taxon>
        <taxon>Lachnospiraceae</taxon>
        <taxon>Eisenbergiella</taxon>
    </lineage>
</organism>
<protein>
    <submittedName>
        <fullName evidence="1">Carbohydrate ABC transporter substrate-binding protein</fullName>
    </submittedName>
</protein>
<evidence type="ECO:0000313" key="1">
    <source>
        <dbReference type="EMBL" id="RGE56991.1"/>
    </source>
</evidence>
<dbReference type="Gene3D" id="3.40.190.10">
    <property type="entry name" value="Periplasmic binding protein-like II"/>
    <property type="match status" value="2"/>
</dbReference>
<dbReference type="InterPro" id="IPR006059">
    <property type="entry name" value="SBP"/>
</dbReference>
<dbReference type="EMBL" id="QVLV01000019">
    <property type="protein sequence ID" value="RGE56991.1"/>
    <property type="molecule type" value="Genomic_DNA"/>
</dbReference>
<dbReference type="SUPFAM" id="SSF53850">
    <property type="entry name" value="Periplasmic binding protein-like II"/>
    <property type="match status" value="1"/>
</dbReference>